<dbReference type="InterPro" id="IPR001270">
    <property type="entry name" value="ClpA/B"/>
</dbReference>
<evidence type="ECO:0000259" key="8">
    <source>
        <dbReference type="SMART" id="SM01086"/>
    </source>
</evidence>
<dbReference type="HOGENOM" id="CLU_005070_4_3_9"/>
<dbReference type="InterPro" id="IPR027417">
    <property type="entry name" value="P-loop_NTPase"/>
</dbReference>
<dbReference type="Pfam" id="PF10431">
    <property type="entry name" value="ClpB_D2-small"/>
    <property type="match status" value="1"/>
</dbReference>
<proteinExistence type="predicted"/>
<feature type="coiled-coil region" evidence="5">
    <location>
        <begin position="545"/>
        <end position="579"/>
    </location>
</feature>
<keyword evidence="10" id="KW-1185">Reference proteome</keyword>
<dbReference type="Gene3D" id="1.10.8.60">
    <property type="match status" value="2"/>
</dbReference>
<reference evidence="10" key="1">
    <citation type="submission" date="2009-12" db="EMBL/GenBank/DDBJ databases">
        <title>Sequence of Clostridiales genomosp. BVAB3 str. UPII9-5.</title>
        <authorList>
            <person name="Madupu R."/>
            <person name="Durkin A.S."/>
            <person name="Torralba M."/>
            <person name="Methe B."/>
            <person name="Sutton G.G."/>
            <person name="Strausberg R.L."/>
            <person name="Nelson K.E."/>
        </authorList>
    </citation>
    <scope>NUCLEOTIDE SEQUENCE [LARGE SCALE GENOMIC DNA]</scope>
    <source>
        <strain evidence="10">UPII9-5</strain>
    </source>
</reference>
<keyword evidence="2" id="KW-0547">Nucleotide-binding</keyword>
<dbReference type="GO" id="GO:0034605">
    <property type="term" value="P:cellular response to heat"/>
    <property type="evidence" value="ECO:0007669"/>
    <property type="project" value="TreeGrafter"/>
</dbReference>
<dbReference type="SMART" id="SM00382">
    <property type="entry name" value="AAA"/>
    <property type="match status" value="2"/>
</dbReference>
<dbReference type="CDD" id="cd19499">
    <property type="entry name" value="RecA-like_ClpB_Hsp104-like"/>
    <property type="match status" value="1"/>
</dbReference>
<feature type="domain" description="AAA+ ATPase" evidence="7">
    <location>
        <begin position="340"/>
        <end position="484"/>
    </location>
</feature>
<dbReference type="FunFam" id="3.40.50.300:FF:000025">
    <property type="entry name" value="ATP-dependent Clp protease subunit"/>
    <property type="match status" value="1"/>
</dbReference>
<evidence type="ECO:0000256" key="2">
    <source>
        <dbReference type="ARBA" id="ARBA00022741"/>
    </source>
</evidence>
<feature type="compositionally biased region" description="Acidic residues" evidence="6">
    <location>
        <begin position="223"/>
        <end position="233"/>
    </location>
</feature>
<dbReference type="Pfam" id="PF17871">
    <property type="entry name" value="AAA_lid_9"/>
    <property type="match status" value="1"/>
</dbReference>
<feature type="domain" description="AAA+ ATPase" evidence="7">
    <location>
        <begin position="682"/>
        <end position="854"/>
    </location>
</feature>
<dbReference type="RefSeq" id="WP_012993043.1">
    <property type="nucleotide sequence ID" value="NC_013895.2"/>
</dbReference>
<evidence type="ECO:0000313" key="9">
    <source>
        <dbReference type="EMBL" id="ADC90681.1"/>
    </source>
</evidence>
<evidence type="ECO:0000259" key="7">
    <source>
        <dbReference type="SMART" id="SM00382"/>
    </source>
</evidence>
<dbReference type="PANTHER" id="PTHR11638:SF18">
    <property type="entry name" value="HEAT SHOCK PROTEIN 104"/>
    <property type="match status" value="1"/>
</dbReference>
<dbReference type="InterPro" id="IPR050130">
    <property type="entry name" value="ClpA_ClpB"/>
</dbReference>
<dbReference type="GO" id="GO:0005737">
    <property type="term" value="C:cytoplasm"/>
    <property type="evidence" value="ECO:0007669"/>
    <property type="project" value="TreeGrafter"/>
</dbReference>
<feature type="domain" description="Clp ATPase C-terminal" evidence="8">
    <location>
        <begin position="853"/>
        <end position="942"/>
    </location>
</feature>
<protein>
    <submittedName>
        <fullName evidence="9">ATPase family associated with various cellular activities (AAA)</fullName>
    </submittedName>
</protein>
<dbReference type="InterPro" id="IPR019489">
    <property type="entry name" value="Clp_ATPase_C"/>
</dbReference>
<dbReference type="GO" id="GO:0016887">
    <property type="term" value="F:ATP hydrolysis activity"/>
    <property type="evidence" value="ECO:0007669"/>
    <property type="project" value="InterPro"/>
</dbReference>
<dbReference type="CDD" id="cd00009">
    <property type="entry name" value="AAA"/>
    <property type="match status" value="1"/>
</dbReference>
<dbReference type="InterPro" id="IPR003959">
    <property type="entry name" value="ATPase_AAA_core"/>
</dbReference>
<dbReference type="PANTHER" id="PTHR11638">
    <property type="entry name" value="ATP-DEPENDENT CLP PROTEASE"/>
    <property type="match status" value="1"/>
</dbReference>
<feature type="compositionally biased region" description="Basic and acidic residues" evidence="6">
    <location>
        <begin position="279"/>
        <end position="295"/>
    </location>
</feature>
<keyword evidence="5" id="KW-0175">Coiled coil</keyword>
<dbReference type="Pfam" id="PF07724">
    <property type="entry name" value="AAA_2"/>
    <property type="match status" value="1"/>
</dbReference>
<dbReference type="SUPFAM" id="SSF52540">
    <property type="entry name" value="P-loop containing nucleoside triphosphate hydrolases"/>
    <property type="match status" value="2"/>
</dbReference>
<feature type="region of interest" description="Disordered" evidence="6">
    <location>
        <begin position="266"/>
        <end position="300"/>
    </location>
</feature>
<keyword evidence="1" id="KW-0677">Repeat</keyword>
<dbReference type="PRINTS" id="PR00300">
    <property type="entry name" value="CLPPROTEASEA"/>
</dbReference>
<feature type="compositionally biased region" description="Low complexity" evidence="6">
    <location>
        <begin position="158"/>
        <end position="172"/>
    </location>
</feature>
<feature type="compositionally biased region" description="Basic and acidic residues" evidence="6">
    <location>
        <begin position="124"/>
        <end position="138"/>
    </location>
</feature>
<sequence length="945" mass="104226">MGKCSICNKNEAILYIKKIEQNKVTMDGICLACAYRNGIGGMEKFFEQNGINEDNVDEFSSMLNNVVKNMSGKSPQELLEMISTHLPEEFPTDITENIDDIMQAFTNGLAIDGNDNSNDAAGEADNKNKAVGQKDETRSNQQLQHWTPAGEMSEKADNANGAANGDPANDGGASAGTGAGTETGAGAETGAGDEDKDADKKVPPKFNGQSIQFILPGKQSGQNEDDAEDENTSNDDNNHSGTPFQELLNGLRGFFIADENGFQGLMPVARGGDTDDEEKTSSDKNRKNRRNDKTGGRKKRKFLEQFGTNLNQKAAEGKIDRMIGRTKELERVVQILNRRNKNNPVLLGEPGVGKTAIAEGLAMRIVAGEVPPKLQNMEVYLLDMTGMVAGTQFRGQFESRMKGVVDEASADGNIILVIDELHNIMGAGDAEGAMNAANILKPALAKGAIRVLGSTTLSEYRRFVEKDTALERRFQQVLVEEPSAEDTFAILQGVRDYYEQHHNVRYSDEVLHTAVRYAGRYINERFFPDKAIDIIDEAGAKANLKQKELVQAAKLKDKIAELGQKLSETERQISEAGNLSESESNELYEKKAKFTAEKLQTEEELKSLQPLLQPVEITNEDIAAVVEMWTGIPVKSITESETEKLINLESRLHQRVIGQNEAIAVLSKAVRRSRAGFGRRNKPASFIFVGPTGVGKTELVKALTEVLFDDEKAMIRMDMSEFMEAHTVSKIIGSPPGYVGYDDGGQLTEKVRRHPYSVILLDEIEKAHADVFNILLQILDDGRLTDSHGKLVSFENTIIIMTSNAGTSNQSGGYGFGRHNQEAMSEKVHRVLSEIFRPEFLNRVDEIVVFNSLTPAELRQIIDIMLREVAANLQRIGVKLEVTDAAKDYIVEHGYSPKYGARPLRKAIRRLLEDPLADDYLRGTLRGIAKVAIDAQDNQLQIKKI</sequence>
<dbReference type="Gene3D" id="3.40.50.300">
    <property type="entry name" value="P-loop containing nucleotide triphosphate hydrolases"/>
    <property type="match status" value="2"/>
</dbReference>
<dbReference type="GO" id="GO:0005524">
    <property type="term" value="F:ATP binding"/>
    <property type="evidence" value="ECO:0007669"/>
    <property type="project" value="UniProtKB-KW"/>
</dbReference>
<dbReference type="Pfam" id="PF00004">
    <property type="entry name" value="AAA"/>
    <property type="match status" value="1"/>
</dbReference>
<dbReference type="Proteomes" id="UP000008234">
    <property type="component" value="Chromosome"/>
</dbReference>
<dbReference type="KEGG" id="clo:HMPREF0868_1309"/>
<evidence type="ECO:0000256" key="6">
    <source>
        <dbReference type="SAM" id="MobiDB-lite"/>
    </source>
</evidence>
<evidence type="ECO:0000313" key="10">
    <source>
        <dbReference type="Proteomes" id="UP000008234"/>
    </source>
</evidence>
<gene>
    <name evidence="9" type="ordered locus">HMPREF0868_1309</name>
</gene>
<dbReference type="InterPro" id="IPR003593">
    <property type="entry name" value="AAA+_ATPase"/>
</dbReference>
<accession>D3R319</accession>
<dbReference type="eggNOG" id="COG0542">
    <property type="taxonomic scope" value="Bacteria"/>
</dbReference>
<dbReference type="Gene3D" id="4.10.860.10">
    <property type="entry name" value="UVR domain"/>
    <property type="match status" value="1"/>
</dbReference>
<feature type="region of interest" description="Disordered" evidence="6">
    <location>
        <begin position="113"/>
        <end position="245"/>
    </location>
</feature>
<name>D3R319_MAGIU</name>
<evidence type="ECO:0000256" key="1">
    <source>
        <dbReference type="ARBA" id="ARBA00022737"/>
    </source>
</evidence>
<dbReference type="InterPro" id="IPR041546">
    <property type="entry name" value="ClpA/ClpB_AAA_lid"/>
</dbReference>
<dbReference type="SMART" id="SM01086">
    <property type="entry name" value="ClpB_D2-small"/>
    <property type="match status" value="1"/>
</dbReference>
<dbReference type="InterPro" id="IPR028299">
    <property type="entry name" value="ClpA/B_CS2"/>
</dbReference>
<dbReference type="STRING" id="699246.HMPREF0868_1309"/>
<dbReference type="EMBL" id="CP001850">
    <property type="protein sequence ID" value="ADC90681.1"/>
    <property type="molecule type" value="Genomic_DNA"/>
</dbReference>
<keyword evidence="4" id="KW-0143">Chaperone</keyword>
<keyword evidence="3" id="KW-0067">ATP-binding</keyword>
<evidence type="ECO:0000256" key="4">
    <source>
        <dbReference type="ARBA" id="ARBA00023186"/>
    </source>
</evidence>
<evidence type="ECO:0000256" key="3">
    <source>
        <dbReference type="ARBA" id="ARBA00022840"/>
    </source>
</evidence>
<dbReference type="AlphaFoldDB" id="D3R319"/>
<feature type="compositionally biased region" description="Gly residues" evidence="6">
    <location>
        <begin position="173"/>
        <end position="189"/>
    </location>
</feature>
<organism evidence="9 10">
    <name type="scientific">Mageeibacillus indolicus (strain UPII9-5)</name>
    <name type="common">Clostridiales genomosp. BVAB3 (strain UPII9-5)</name>
    <dbReference type="NCBI Taxonomy" id="699246"/>
    <lineage>
        <taxon>Bacteria</taxon>
        <taxon>Bacillati</taxon>
        <taxon>Bacillota</taxon>
        <taxon>Clostridia</taxon>
        <taxon>Eubacteriales</taxon>
        <taxon>Oscillospiraceae</taxon>
        <taxon>Mageeibacillus</taxon>
    </lineage>
</organism>
<dbReference type="PROSITE" id="PS00871">
    <property type="entry name" value="CLPAB_2"/>
    <property type="match status" value="1"/>
</dbReference>
<evidence type="ECO:0000256" key="5">
    <source>
        <dbReference type="SAM" id="Coils"/>
    </source>
</evidence>